<name>A0A5S3YMF5_9GAMM</name>
<dbReference type="EMBL" id="PNCM01000095">
    <property type="protein sequence ID" value="TMP77251.1"/>
    <property type="molecule type" value="Genomic_DNA"/>
</dbReference>
<dbReference type="RefSeq" id="WP_171044056.1">
    <property type="nucleotide sequence ID" value="NZ_PNCM01000095.1"/>
</dbReference>
<sequence length="160" mass="16738">LPPPSGSVNIPAPDSAPVVTDFTASSNSAGLVSGSITISHANSTLDTLRIYYCNSDSYNCGNQYIDLTKRTGTRTFNFDASQYAGERVYYKAEVKSSAGTQTLPPPSGSVNIPAPDSAPVVTDFTASSNSAGLVSGSITISHANSTLDTLRIHYCNSDSY</sequence>
<feature type="non-terminal residue" evidence="1">
    <location>
        <position position="160"/>
    </location>
</feature>
<accession>A0A5S3YMF5</accession>
<reference evidence="1 2" key="1">
    <citation type="submission" date="2017-12" db="EMBL/GenBank/DDBJ databases">
        <authorList>
            <person name="Paulsen S."/>
            <person name="Gram L.K."/>
        </authorList>
    </citation>
    <scope>NUCLEOTIDE SEQUENCE [LARGE SCALE GENOMIC DNA]</scope>
    <source>
        <strain evidence="1 2">S1189</strain>
    </source>
</reference>
<organism evidence="1 2">
    <name type="scientific">Pseudoalteromonas phenolica</name>
    <dbReference type="NCBI Taxonomy" id="161398"/>
    <lineage>
        <taxon>Bacteria</taxon>
        <taxon>Pseudomonadati</taxon>
        <taxon>Pseudomonadota</taxon>
        <taxon>Gammaproteobacteria</taxon>
        <taxon>Alteromonadales</taxon>
        <taxon>Pseudoalteromonadaceae</taxon>
        <taxon>Pseudoalteromonas</taxon>
    </lineage>
</organism>
<comment type="caution">
    <text evidence="1">The sequence shown here is derived from an EMBL/GenBank/DDBJ whole genome shotgun (WGS) entry which is preliminary data.</text>
</comment>
<feature type="non-terminal residue" evidence="1">
    <location>
        <position position="1"/>
    </location>
</feature>
<protein>
    <submittedName>
        <fullName evidence="1">Uncharacterized protein</fullName>
    </submittedName>
</protein>
<reference evidence="2" key="2">
    <citation type="submission" date="2019-06" db="EMBL/GenBank/DDBJ databases">
        <title>Co-occurence of chitin degradation, pigmentation and bioactivity in marine Pseudoalteromonas.</title>
        <authorList>
            <person name="Sonnenschein E.C."/>
            <person name="Bech P.K."/>
        </authorList>
    </citation>
    <scope>NUCLEOTIDE SEQUENCE [LARGE SCALE GENOMIC DNA]</scope>
    <source>
        <strain evidence="2">S1189</strain>
    </source>
</reference>
<dbReference type="Proteomes" id="UP000307362">
    <property type="component" value="Unassembled WGS sequence"/>
</dbReference>
<gene>
    <name evidence="1" type="ORF">CWB73_20455</name>
</gene>
<dbReference type="AlphaFoldDB" id="A0A5S3YMF5"/>
<evidence type="ECO:0000313" key="2">
    <source>
        <dbReference type="Proteomes" id="UP000307362"/>
    </source>
</evidence>
<evidence type="ECO:0000313" key="1">
    <source>
        <dbReference type="EMBL" id="TMP77251.1"/>
    </source>
</evidence>
<proteinExistence type="predicted"/>